<dbReference type="Pfam" id="PF14534">
    <property type="entry name" value="DUF4440"/>
    <property type="match status" value="1"/>
</dbReference>
<gene>
    <name evidence="2" type="ORF">ADK34_31480</name>
</gene>
<name>A0A0L8JGA1_STRVR</name>
<dbReference type="OrthoDB" id="1551077at2"/>
<dbReference type="SUPFAM" id="SSF54427">
    <property type="entry name" value="NTF2-like"/>
    <property type="match status" value="1"/>
</dbReference>
<feature type="domain" description="DUF4440" evidence="1">
    <location>
        <begin position="26"/>
        <end position="140"/>
    </location>
</feature>
<accession>A0A0L8JGA1</accession>
<dbReference type="Gene3D" id="3.10.450.50">
    <property type="match status" value="1"/>
</dbReference>
<dbReference type="InterPro" id="IPR027843">
    <property type="entry name" value="DUF4440"/>
</dbReference>
<comment type="caution">
    <text evidence="2">The sequence shown here is derived from an EMBL/GenBank/DDBJ whole genome shotgun (WGS) entry which is preliminary data.</text>
</comment>
<dbReference type="EMBL" id="LGUP01000380">
    <property type="protein sequence ID" value="KOG12604.1"/>
    <property type="molecule type" value="Genomic_DNA"/>
</dbReference>
<proteinExistence type="predicted"/>
<dbReference type="Proteomes" id="UP000037023">
    <property type="component" value="Unassembled WGS sequence"/>
</dbReference>
<reference evidence="2 3" key="1">
    <citation type="submission" date="2015-06" db="EMBL/GenBank/DDBJ databases">
        <authorList>
            <person name="Hoefler B.C."/>
            <person name="Straight P.D."/>
        </authorList>
    </citation>
    <scope>NUCLEOTIDE SEQUENCE [LARGE SCALE GENOMIC DNA]</scope>
    <source>
        <strain evidence="2 3">NRRL 3427</strain>
    </source>
</reference>
<organism evidence="2 3">
    <name type="scientific">Streptomyces viridochromogenes</name>
    <dbReference type="NCBI Taxonomy" id="1938"/>
    <lineage>
        <taxon>Bacteria</taxon>
        <taxon>Bacillati</taxon>
        <taxon>Actinomycetota</taxon>
        <taxon>Actinomycetes</taxon>
        <taxon>Kitasatosporales</taxon>
        <taxon>Streptomycetaceae</taxon>
        <taxon>Streptomyces</taxon>
    </lineage>
</organism>
<protein>
    <recommendedName>
        <fullName evidence="1">DUF4440 domain-containing protein</fullName>
    </recommendedName>
</protein>
<dbReference type="AlphaFoldDB" id="A0A0L8JGA1"/>
<sequence length="158" mass="16758">MSSRTPSGPLARPGASASDADAVWGVINGMYEAYMAGDRTAVDARLDPEATVWDSAADPLLLGRADLERLRDERPGPGSGPVETGLVAYDPVVDVFGDTALLRYWLRVDFAPGPDGAATRPELVRNTAVLRRDADGGWLIVHLHEDVLQPGGVPAVDV</sequence>
<dbReference type="PATRIC" id="fig|1938.6.peg.6749"/>
<dbReference type="InterPro" id="IPR032710">
    <property type="entry name" value="NTF2-like_dom_sf"/>
</dbReference>
<evidence type="ECO:0000259" key="1">
    <source>
        <dbReference type="Pfam" id="PF14534"/>
    </source>
</evidence>
<evidence type="ECO:0000313" key="2">
    <source>
        <dbReference type="EMBL" id="KOG12604.1"/>
    </source>
</evidence>
<dbReference type="RefSeq" id="WP_033209734.1">
    <property type="nucleotide sequence ID" value="NZ_LGUP01000380.1"/>
</dbReference>
<evidence type="ECO:0000313" key="3">
    <source>
        <dbReference type="Proteomes" id="UP000037023"/>
    </source>
</evidence>